<accession>A0A0N9HMZ4</accession>
<evidence type="ECO:0000313" key="2">
    <source>
        <dbReference type="Proteomes" id="UP000063699"/>
    </source>
</evidence>
<proteinExistence type="predicted"/>
<gene>
    <name evidence="1" type="ORF">AOZ06_16475</name>
</gene>
<name>A0A0N9HMZ4_9PSEU</name>
<dbReference type="KEGG" id="kphy:AOZ06_16475"/>
<dbReference type="Proteomes" id="UP000063699">
    <property type="component" value="Chromosome"/>
</dbReference>
<reference evidence="1 2" key="1">
    <citation type="submission" date="2015-07" db="EMBL/GenBank/DDBJ databases">
        <title>Genome sequencing of Kibdelosporangium phytohabitans.</title>
        <authorList>
            <person name="Qin S."/>
            <person name="Xing K."/>
        </authorList>
    </citation>
    <scope>NUCLEOTIDE SEQUENCE [LARGE SCALE GENOMIC DNA]</scope>
    <source>
        <strain evidence="1 2">KLBMP1111</strain>
    </source>
</reference>
<dbReference type="STRING" id="860235.AOZ06_16475"/>
<dbReference type="EMBL" id="CP012752">
    <property type="protein sequence ID" value="ALG08291.1"/>
    <property type="molecule type" value="Genomic_DNA"/>
</dbReference>
<dbReference type="AlphaFoldDB" id="A0A0N9HMZ4"/>
<keyword evidence="2" id="KW-1185">Reference proteome</keyword>
<evidence type="ECO:0000313" key="1">
    <source>
        <dbReference type="EMBL" id="ALG08291.1"/>
    </source>
</evidence>
<sequence>MIGANGKPAGSIDRTGNGTSDATADLGDLELGAQVFAVVLLRWRRQRVKAGVLGATLARG</sequence>
<organism evidence="1 2">
    <name type="scientific">Kibdelosporangium phytohabitans</name>
    <dbReference type="NCBI Taxonomy" id="860235"/>
    <lineage>
        <taxon>Bacteria</taxon>
        <taxon>Bacillati</taxon>
        <taxon>Actinomycetota</taxon>
        <taxon>Actinomycetes</taxon>
        <taxon>Pseudonocardiales</taxon>
        <taxon>Pseudonocardiaceae</taxon>
        <taxon>Kibdelosporangium</taxon>
    </lineage>
</organism>
<protein>
    <submittedName>
        <fullName evidence="1">Uncharacterized protein</fullName>
    </submittedName>
</protein>